<protein>
    <recommendedName>
        <fullName evidence="6">Solute-binding protein family 5 domain-containing protein</fullName>
    </recommendedName>
</protein>
<feature type="domain" description="Solute-binding protein family 5" evidence="6">
    <location>
        <begin position="68"/>
        <end position="428"/>
    </location>
</feature>
<evidence type="ECO:0000313" key="7">
    <source>
        <dbReference type="EMBL" id="MBV7255708.1"/>
    </source>
</evidence>
<keyword evidence="8" id="KW-1185">Reference proteome</keyword>
<dbReference type="InterPro" id="IPR039424">
    <property type="entry name" value="SBP_5"/>
</dbReference>
<dbReference type="PANTHER" id="PTHR30290">
    <property type="entry name" value="PERIPLASMIC BINDING COMPONENT OF ABC TRANSPORTER"/>
    <property type="match status" value="1"/>
</dbReference>
<evidence type="ECO:0000256" key="3">
    <source>
        <dbReference type="ARBA" id="ARBA00022448"/>
    </source>
</evidence>
<feature type="signal peptide" evidence="5">
    <location>
        <begin position="1"/>
        <end position="17"/>
    </location>
</feature>
<sequence length="510" mass="54713">MRFLIFLLILVPLAACGMGEGTGTGEAPISILIIADEGTGDAGMEGHDTFLLGATHLGLTTRAPDGRIVPSLAVSWRVLDEGRTYIFKLRDAAWPDGRRITAGDVVAVLRRGMAPGSDVPVKPYLMDIAEAEAVSGNRKPARMLGIADPRPDVVEISLDRPYPALLSLLAHPSLAIVRADTPPPPSGPYMVADDTPAAKRLVRNTAFVAEEDMPLSPLILAKAMPDDAIAAFEAGEVDIVLGGRTDGIRRVRTDALSASLRLEPSVGLYGYVAHVARGPLADVRIRRALAMTVAREQLVQSYFALVGMQAAYGPLAPTLPETYAGAVPDWAVWPADVRAAEAQRLLLEAGVSPDTPITLDVALPRGAIHEGVLAQLADGWRDFGIHVRAYKRSAAMHRRAVESGDYDLAVSERIAPGQIPRFFLRPFTCDMGAGGYCNRDADRLLDAAADEVDNGTRINLVRRAARLIAEDAPIIPLFSPVRWALVRPGISGWEQNAAGAHPPQYLKRVN</sequence>
<comment type="caution">
    <text evidence="7">The sequence shown here is derived from an EMBL/GenBank/DDBJ whole genome shotgun (WGS) entry which is preliminary data.</text>
</comment>
<name>A0ABS6SC84_9SPHN</name>
<gene>
    <name evidence="7" type="ORF">KCG44_02785</name>
</gene>
<evidence type="ECO:0000313" key="8">
    <source>
        <dbReference type="Proteomes" id="UP000722336"/>
    </source>
</evidence>
<keyword evidence="3" id="KW-0813">Transport</keyword>
<dbReference type="RefSeq" id="WP_218444064.1">
    <property type="nucleotide sequence ID" value="NZ_JAGSPA010000001.1"/>
</dbReference>
<feature type="chain" id="PRO_5046426107" description="Solute-binding protein family 5 domain-containing protein" evidence="5">
    <location>
        <begin position="18"/>
        <end position="510"/>
    </location>
</feature>
<organism evidence="7 8">
    <name type="scientific">Pacificimonas pallii</name>
    <dbReference type="NCBI Taxonomy" id="2827236"/>
    <lineage>
        <taxon>Bacteria</taxon>
        <taxon>Pseudomonadati</taxon>
        <taxon>Pseudomonadota</taxon>
        <taxon>Alphaproteobacteria</taxon>
        <taxon>Sphingomonadales</taxon>
        <taxon>Sphingosinicellaceae</taxon>
        <taxon>Pacificimonas</taxon>
    </lineage>
</organism>
<evidence type="ECO:0000259" key="6">
    <source>
        <dbReference type="Pfam" id="PF00496"/>
    </source>
</evidence>
<comment type="similarity">
    <text evidence="2">Belongs to the bacterial solute-binding protein 5 family.</text>
</comment>
<dbReference type="Proteomes" id="UP000722336">
    <property type="component" value="Unassembled WGS sequence"/>
</dbReference>
<reference evidence="7 8" key="1">
    <citation type="submission" date="2021-04" db="EMBL/GenBank/DDBJ databases">
        <authorList>
            <person name="Pira H."/>
            <person name="Risdian C."/>
            <person name="Wink J."/>
        </authorList>
    </citation>
    <scope>NUCLEOTIDE SEQUENCE [LARGE SCALE GENOMIC DNA]</scope>
    <source>
        <strain evidence="7 8">WHA3</strain>
    </source>
</reference>
<evidence type="ECO:0000256" key="1">
    <source>
        <dbReference type="ARBA" id="ARBA00004418"/>
    </source>
</evidence>
<evidence type="ECO:0000256" key="4">
    <source>
        <dbReference type="ARBA" id="ARBA00022729"/>
    </source>
</evidence>
<dbReference type="EMBL" id="JAGSPA010000001">
    <property type="protein sequence ID" value="MBV7255708.1"/>
    <property type="molecule type" value="Genomic_DNA"/>
</dbReference>
<dbReference type="InterPro" id="IPR030678">
    <property type="entry name" value="Peptide/Ni-bd"/>
</dbReference>
<evidence type="ECO:0000256" key="5">
    <source>
        <dbReference type="SAM" id="SignalP"/>
    </source>
</evidence>
<dbReference type="Pfam" id="PF00496">
    <property type="entry name" value="SBP_bac_5"/>
    <property type="match status" value="1"/>
</dbReference>
<comment type="subcellular location">
    <subcellularLocation>
        <location evidence="1">Periplasm</location>
    </subcellularLocation>
</comment>
<keyword evidence="4 5" id="KW-0732">Signal</keyword>
<evidence type="ECO:0000256" key="2">
    <source>
        <dbReference type="ARBA" id="ARBA00005695"/>
    </source>
</evidence>
<proteinExistence type="inferred from homology"/>
<accession>A0ABS6SC84</accession>
<dbReference type="PANTHER" id="PTHR30290:SF10">
    <property type="entry name" value="PERIPLASMIC OLIGOPEPTIDE-BINDING PROTEIN-RELATED"/>
    <property type="match status" value="1"/>
</dbReference>
<dbReference type="InterPro" id="IPR000914">
    <property type="entry name" value="SBP_5_dom"/>
</dbReference>
<dbReference type="PIRSF" id="PIRSF002741">
    <property type="entry name" value="MppA"/>
    <property type="match status" value="1"/>
</dbReference>